<organism evidence="2 3">
    <name type="scientific">Nyssa sinensis</name>
    <dbReference type="NCBI Taxonomy" id="561372"/>
    <lineage>
        <taxon>Eukaryota</taxon>
        <taxon>Viridiplantae</taxon>
        <taxon>Streptophyta</taxon>
        <taxon>Embryophyta</taxon>
        <taxon>Tracheophyta</taxon>
        <taxon>Spermatophyta</taxon>
        <taxon>Magnoliopsida</taxon>
        <taxon>eudicotyledons</taxon>
        <taxon>Gunneridae</taxon>
        <taxon>Pentapetalae</taxon>
        <taxon>asterids</taxon>
        <taxon>Cornales</taxon>
        <taxon>Nyssaceae</taxon>
        <taxon>Nyssa</taxon>
    </lineage>
</organism>
<dbReference type="EMBL" id="CM018049">
    <property type="protein sequence ID" value="KAA8519487.1"/>
    <property type="molecule type" value="Genomic_DNA"/>
</dbReference>
<gene>
    <name evidence="2" type="ORF">F0562_013743</name>
</gene>
<sequence>MAFPSAFGERLEQMEQTRKQRLSILQAEKELQINKSQVLASKLTNIRAMEQRCLKLDHKMSSQHFIISSLKSEINRLDSKYLDNLQKIRVLKSEVEELEELEKEKEKLYDLKSREMEEFKAQVENFVVECKMRVQELRNIMNGLKSSFMELQANNGYMKNSEIAAAEMRKSELLAEKENWDRNMACNYQKRAQLQKQLQNSSGSYVGLGIPLVRRSGNYFLDGSDTKSGTSSTGNWLGVSVACGTRNLDSNSGRGGATLFVSSTPSVSWYSSPLWSNVVPLKSNSPTSWVTDPVCELLALESKLPTPWLPDSGDSLTSEL</sequence>
<dbReference type="OrthoDB" id="1903594at2759"/>
<keyword evidence="3" id="KW-1185">Reference proteome</keyword>
<accession>A0A5J4ZQQ1</accession>
<feature type="coiled-coil region" evidence="1">
    <location>
        <begin position="81"/>
        <end position="183"/>
    </location>
</feature>
<dbReference type="PANTHER" id="PTHR37214">
    <property type="entry name" value="CYTOMEGALOVIRUS UL139 PROTEIN"/>
    <property type="match status" value="1"/>
</dbReference>
<dbReference type="Proteomes" id="UP000325577">
    <property type="component" value="Linkage Group LG6"/>
</dbReference>
<dbReference type="InterPro" id="IPR021042">
    <property type="entry name" value="Herpes_UL139_cytomegalovirus"/>
</dbReference>
<dbReference type="PANTHER" id="PTHR37214:SF2">
    <property type="entry name" value="CYTOMEGALOVIRUS UL139 PROTEIN"/>
    <property type="match status" value="1"/>
</dbReference>
<dbReference type="AlphaFoldDB" id="A0A5J4ZQQ1"/>
<dbReference type="Pfam" id="PF12507">
    <property type="entry name" value="HCMV_UL139"/>
    <property type="match status" value="1"/>
</dbReference>
<keyword evidence="1" id="KW-0175">Coiled coil</keyword>
<evidence type="ECO:0000313" key="3">
    <source>
        <dbReference type="Proteomes" id="UP000325577"/>
    </source>
</evidence>
<evidence type="ECO:0000256" key="1">
    <source>
        <dbReference type="SAM" id="Coils"/>
    </source>
</evidence>
<evidence type="ECO:0000313" key="2">
    <source>
        <dbReference type="EMBL" id="KAA8519487.1"/>
    </source>
</evidence>
<protein>
    <submittedName>
        <fullName evidence="2">Uncharacterized protein</fullName>
    </submittedName>
</protein>
<proteinExistence type="predicted"/>
<name>A0A5J4ZQQ1_9ASTE</name>
<reference evidence="2 3" key="1">
    <citation type="submission" date="2019-09" db="EMBL/GenBank/DDBJ databases">
        <title>A chromosome-level genome assembly of the Chinese tupelo Nyssa sinensis.</title>
        <authorList>
            <person name="Yang X."/>
            <person name="Kang M."/>
            <person name="Yang Y."/>
            <person name="Xiong H."/>
            <person name="Wang M."/>
            <person name="Zhang Z."/>
            <person name="Wang Z."/>
            <person name="Wu H."/>
            <person name="Ma T."/>
            <person name="Liu J."/>
            <person name="Xi Z."/>
        </authorList>
    </citation>
    <scope>NUCLEOTIDE SEQUENCE [LARGE SCALE GENOMIC DNA]</scope>
    <source>
        <strain evidence="2">J267</strain>
        <tissue evidence="2">Leaf</tissue>
    </source>
</reference>